<dbReference type="EMBL" id="BSOY01000014">
    <property type="protein sequence ID" value="GLS00986.1"/>
    <property type="molecule type" value="Genomic_DNA"/>
</dbReference>
<dbReference type="RefSeq" id="WP_284221809.1">
    <property type="nucleotide sequence ID" value="NZ_BSOY01000014.1"/>
</dbReference>
<dbReference type="InterPro" id="IPR004358">
    <property type="entry name" value="Sig_transdc_His_kin-like_C"/>
</dbReference>
<protein>
    <recommendedName>
        <fullName evidence="2">histidine kinase</fullName>
        <ecNumber evidence="2">2.7.13.3</ecNumber>
    </recommendedName>
</protein>
<dbReference type="PROSITE" id="PS50109">
    <property type="entry name" value="HIS_KIN"/>
    <property type="match status" value="1"/>
</dbReference>
<dbReference type="Gene3D" id="1.10.287.130">
    <property type="match status" value="1"/>
</dbReference>
<dbReference type="Pfam" id="PF00512">
    <property type="entry name" value="HisKA"/>
    <property type="match status" value="1"/>
</dbReference>
<dbReference type="SUPFAM" id="SSF55874">
    <property type="entry name" value="ATPase domain of HSP90 chaperone/DNA topoisomerase II/histidine kinase"/>
    <property type="match status" value="1"/>
</dbReference>
<keyword evidence="7" id="KW-1133">Transmembrane helix</keyword>
<accession>A0ABQ6BKH4</accession>
<dbReference type="InterPro" id="IPR050736">
    <property type="entry name" value="Sensor_HK_Regulatory"/>
</dbReference>
<feature type="transmembrane region" description="Helical" evidence="7">
    <location>
        <begin position="264"/>
        <end position="285"/>
    </location>
</feature>
<dbReference type="SMART" id="SM00388">
    <property type="entry name" value="HisKA"/>
    <property type="match status" value="1"/>
</dbReference>
<dbReference type="PRINTS" id="PR00344">
    <property type="entry name" value="BCTRLSENSOR"/>
</dbReference>
<dbReference type="InterPro" id="IPR007892">
    <property type="entry name" value="CHASE4"/>
</dbReference>
<dbReference type="CDD" id="cd16922">
    <property type="entry name" value="HATPase_EvgS-ArcB-TorS-like"/>
    <property type="match status" value="1"/>
</dbReference>
<dbReference type="Gene3D" id="3.30.565.10">
    <property type="entry name" value="Histidine kinase-like ATPase, C-terminal domain"/>
    <property type="match status" value="1"/>
</dbReference>
<dbReference type="InterPro" id="IPR005467">
    <property type="entry name" value="His_kinase_dom"/>
</dbReference>
<dbReference type="EC" id="2.7.13.3" evidence="2"/>
<evidence type="ECO:0000313" key="9">
    <source>
        <dbReference type="EMBL" id="GLS00986.1"/>
    </source>
</evidence>
<comment type="caution">
    <text evidence="9">The sequence shown here is derived from an EMBL/GenBank/DDBJ whole genome shotgun (WGS) entry which is preliminary data.</text>
</comment>
<gene>
    <name evidence="9" type="ORF">GCM10007859_09960</name>
</gene>
<keyword evidence="7" id="KW-0472">Membrane</keyword>
<dbReference type="SUPFAM" id="SSF47384">
    <property type="entry name" value="Homodimeric domain of signal transducing histidine kinase"/>
    <property type="match status" value="1"/>
</dbReference>
<feature type="domain" description="Histidine kinase" evidence="8">
    <location>
        <begin position="321"/>
        <end position="537"/>
    </location>
</feature>
<comment type="catalytic activity">
    <reaction evidence="1">
        <text>ATP + protein L-histidine = ADP + protein N-phospho-L-histidine.</text>
        <dbReference type="EC" id="2.7.13.3"/>
    </reaction>
</comment>
<organism evidence="9 10">
    <name type="scientific">Brevundimonas denitrificans</name>
    <dbReference type="NCBI Taxonomy" id="1443434"/>
    <lineage>
        <taxon>Bacteria</taxon>
        <taxon>Pseudomonadati</taxon>
        <taxon>Pseudomonadota</taxon>
        <taxon>Alphaproteobacteria</taxon>
        <taxon>Caulobacterales</taxon>
        <taxon>Caulobacteraceae</taxon>
        <taxon>Brevundimonas</taxon>
    </lineage>
</organism>
<evidence type="ECO:0000256" key="4">
    <source>
        <dbReference type="ARBA" id="ARBA00022679"/>
    </source>
</evidence>
<keyword evidence="3" id="KW-0597">Phosphoprotein</keyword>
<dbReference type="InterPro" id="IPR003661">
    <property type="entry name" value="HisK_dim/P_dom"/>
</dbReference>
<evidence type="ECO:0000256" key="2">
    <source>
        <dbReference type="ARBA" id="ARBA00012438"/>
    </source>
</evidence>
<keyword evidence="6" id="KW-0902">Two-component regulatory system</keyword>
<keyword evidence="7" id="KW-0812">Transmembrane</keyword>
<evidence type="ECO:0000313" key="10">
    <source>
        <dbReference type="Proteomes" id="UP001156921"/>
    </source>
</evidence>
<evidence type="ECO:0000256" key="1">
    <source>
        <dbReference type="ARBA" id="ARBA00000085"/>
    </source>
</evidence>
<dbReference type="InterPro" id="IPR036097">
    <property type="entry name" value="HisK_dim/P_sf"/>
</dbReference>
<dbReference type="Pfam" id="PF05228">
    <property type="entry name" value="CHASE4"/>
    <property type="match status" value="1"/>
</dbReference>
<reference evidence="10" key="1">
    <citation type="journal article" date="2019" name="Int. J. Syst. Evol. Microbiol.">
        <title>The Global Catalogue of Microorganisms (GCM) 10K type strain sequencing project: providing services to taxonomists for standard genome sequencing and annotation.</title>
        <authorList>
            <consortium name="The Broad Institute Genomics Platform"/>
            <consortium name="The Broad Institute Genome Sequencing Center for Infectious Disease"/>
            <person name="Wu L."/>
            <person name="Ma J."/>
        </authorList>
    </citation>
    <scope>NUCLEOTIDE SEQUENCE [LARGE SCALE GENOMIC DNA]</scope>
    <source>
        <strain evidence="10">NBRC 110107</strain>
    </source>
</reference>
<dbReference type="SMART" id="SM00387">
    <property type="entry name" value="HATPase_c"/>
    <property type="match status" value="1"/>
</dbReference>
<dbReference type="PANTHER" id="PTHR43711:SF29">
    <property type="entry name" value="HISTIDINE KINASE"/>
    <property type="match status" value="1"/>
</dbReference>
<keyword evidence="10" id="KW-1185">Reference proteome</keyword>
<evidence type="ECO:0000259" key="8">
    <source>
        <dbReference type="PROSITE" id="PS50109"/>
    </source>
</evidence>
<dbReference type="InterPro" id="IPR036890">
    <property type="entry name" value="HATPase_C_sf"/>
</dbReference>
<keyword evidence="4" id="KW-0808">Transferase</keyword>
<proteinExistence type="predicted"/>
<keyword evidence="5" id="KW-0418">Kinase</keyword>
<evidence type="ECO:0000256" key="3">
    <source>
        <dbReference type="ARBA" id="ARBA00022553"/>
    </source>
</evidence>
<dbReference type="PANTHER" id="PTHR43711">
    <property type="entry name" value="TWO-COMPONENT HISTIDINE KINASE"/>
    <property type="match status" value="1"/>
</dbReference>
<dbReference type="InterPro" id="IPR003594">
    <property type="entry name" value="HATPase_dom"/>
</dbReference>
<name>A0ABQ6BKH4_9CAUL</name>
<evidence type="ECO:0000256" key="5">
    <source>
        <dbReference type="ARBA" id="ARBA00022777"/>
    </source>
</evidence>
<sequence length="549" mass="58488">MAGRTSSERKDLKRIIAITLAALTLVIAGAVGLMAYAAAGIDRVQAEKERELAQVRLDRTFEGLIENINSSAIWNDAVITFAGEPDLAWIQSNFGDYYADFMGHAVTLVYDRHGELILASRDSEPVSAASEQAFVDAVAPLVAEVRREAAGRHDRPRVSFDAAVNRSALVRAGTDIYLVGFGTVVREDLKAPRLDNDPVIVSAKPISELLIALEKDLAIRSPVLTEAGPSQDNQGYLVLKGAGGVVLGQVRWTPERPGLSVLTGAAPAVGGLILLLAAAAAALFARVRGIVRRLEENQMDLTEARDRAEGANIAKTRFLGVMSHELRTPLNGVLGMAEILAMGDLDAKQRSQLAVLKQSGENLLSLIERLLTVAKLEKGEMVPSPTGVDAVTLLQTVANAHRAAAERAGLTLTAEADSSIQGLWRLDGDYLRQVLDHLVDNALRHTPRGSVRLTARAIGSELEFRVADTGVGIAPSRLPELFAKFVQADDSHTRTREGAGIGLTLARGLVEAMGGAVRAMSTPGMGSIFTVHLPAERVEGQAAAEQQAA</sequence>
<dbReference type="CDD" id="cd00082">
    <property type="entry name" value="HisKA"/>
    <property type="match status" value="1"/>
</dbReference>
<evidence type="ECO:0000256" key="6">
    <source>
        <dbReference type="ARBA" id="ARBA00023012"/>
    </source>
</evidence>
<evidence type="ECO:0000256" key="7">
    <source>
        <dbReference type="SAM" id="Phobius"/>
    </source>
</evidence>
<dbReference type="Pfam" id="PF02518">
    <property type="entry name" value="HATPase_c"/>
    <property type="match status" value="1"/>
</dbReference>
<dbReference type="Proteomes" id="UP001156921">
    <property type="component" value="Unassembled WGS sequence"/>
</dbReference>